<dbReference type="InterPro" id="IPR008979">
    <property type="entry name" value="Galactose-bd-like_sf"/>
</dbReference>
<accession>A0A9D1IA29</accession>
<dbReference type="InterPro" id="IPR000421">
    <property type="entry name" value="FA58C"/>
</dbReference>
<dbReference type="AlphaFoldDB" id="A0A9D1IA29"/>
<dbReference type="InterPro" id="IPR008928">
    <property type="entry name" value="6-hairpin_glycosidase_sf"/>
</dbReference>
<dbReference type="Pfam" id="PF08531">
    <property type="entry name" value="Bac_rhamnosid_N"/>
    <property type="match status" value="1"/>
</dbReference>
<dbReference type="PROSITE" id="PS51257">
    <property type="entry name" value="PROKAR_LIPOPROTEIN"/>
    <property type="match status" value="1"/>
</dbReference>
<dbReference type="SUPFAM" id="SSF48208">
    <property type="entry name" value="Six-hairpin glycosidases"/>
    <property type="match status" value="1"/>
</dbReference>
<evidence type="ECO:0000313" key="4">
    <source>
        <dbReference type="EMBL" id="HIU29650.1"/>
    </source>
</evidence>
<dbReference type="SUPFAM" id="SSF49785">
    <property type="entry name" value="Galactose-binding domain-like"/>
    <property type="match status" value="2"/>
</dbReference>
<reference evidence="4" key="1">
    <citation type="submission" date="2020-10" db="EMBL/GenBank/DDBJ databases">
        <authorList>
            <person name="Gilroy R."/>
        </authorList>
    </citation>
    <scope>NUCLEOTIDE SEQUENCE</scope>
    <source>
        <strain evidence="4">CHK195-4489</strain>
    </source>
</reference>
<dbReference type="InterPro" id="IPR012341">
    <property type="entry name" value="6hp_glycosidase-like_sf"/>
</dbReference>
<dbReference type="Proteomes" id="UP000824089">
    <property type="component" value="Unassembled WGS sequence"/>
</dbReference>
<comment type="caution">
    <text evidence="4">The sequence shown here is derived from an EMBL/GenBank/DDBJ whole genome shotgun (WGS) entry which is preliminary data.</text>
</comment>
<dbReference type="EMBL" id="DVMM01000102">
    <property type="protein sequence ID" value="HIU29650.1"/>
    <property type="molecule type" value="Genomic_DNA"/>
</dbReference>
<dbReference type="Pfam" id="PF17390">
    <property type="entry name" value="Bac_rhamnosid_C"/>
    <property type="match status" value="1"/>
</dbReference>
<sequence>MKKTGTWLRRLTACCLAGAACAVFLCAGCTRKNEKGDDTKIILPEELLPYRRITAMIKEDWTANWIWTQSGETEPDTWVSFRKSFEVSDINEARDAVAYIAAESKYWLYINGEMAVREGGLKRGPTPEDGYYDTVEIGQYLREGENTIAALVWFWRDGASYSSTNSGKGGFLFEAELGGEKLISDASWLAARNTAFLQDPGARQPNYRLPEANIYYDARRELTGWEQPGYDDSGWEAAKEMGTGGCAPWNALYERPIPLWKDFGLKDYKNSSEYENDTLTRGQELTMEVPYNAQLTPYLEVESEAGKEIVITTENTAQGSVFATYITKEGRQSFESPGWMNGERITYRIPKGVKIISLKYRESGYNTEFSGSFTCSDAFLNTLWMKSLRTLYITMRDNFMDCPDRERAQWWGDVTNEMAMSMYALDTNSYLLYQKGVATMLAYTDPATKVLQTVVPIRNDYFELPMQQLAGVCGFWTYYMYTGDAEFIKEVYPYTKDYVGLWTLGSDGLVVHRGGSWDWADWGSDFDMPTLENAWYYKALQCVIDMARLTGNEGDIAELEQKAETVYAAYQTFWTEEGYKSASVRVPDDRSNAVAVLAGLADPDKYEGIRGNLTTVMHASPYMERYVLDALCEMGYMEDAQQRIRTRYKEMVEYDYSTLWEFWDHGGTLNHAWSGGPLLTMSQYMAGIEPAEAGYTKFSVKPMLGDLTSLECTVPSVRGYITVNISSEPGKEFSLSLKAPANTEAIVGIPRLGPAGSNLQIKYHDAVIYENGADCVPEQMSETLSFSDSDDQYLYYVLKNRDADAAHAFSATLADAQGCSAYTVRLEVGANGAVFWNGERLESGSYEKTVQNGEEFRLEAAAGDGAYFCGWSGAAGTREAVLFVRPQCDMTLRAEFSEKQNVLRTVTFSAEAECDVAILTDSGTEIALAQGTNKVFVKDGETVTFTARDGFLHRFASYQGDVSSLDNQITVTADRDLEIRIETKKLDVENVALGAAVFAENSLENNDWSVSGLTDGSLKKGYTTNVLQPDSEGRISPVSVTLDFGEEKTFSHIALAPRTEVSDANGGSPNYPTEFTVSISDDGRNFTEVVKIEDSENPMGVTQGYELGPQRAAYVRIDFTGTGTFAADEGVADPYRIQLMEIYLYHVK</sequence>
<feature type="domain" description="F5/8 type C" evidence="3">
    <location>
        <begin position="974"/>
        <end position="1117"/>
    </location>
</feature>
<dbReference type="Pfam" id="PF17389">
    <property type="entry name" value="Bac_rhamnosid6H"/>
    <property type="match status" value="1"/>
</dbReference>
<dbReference type="PROSITE" id="PS50022">
    <property type="entry name" value="FA58C_3"/>
    <property type="match status" value="1"/>
</dbReference>
<gene>
    <name evidence="4" type="ORF">IAD50_05075</name>
</gene>
<keyword evidence="2" id="KW-0732">Signal</keyword>
<keyword evidence="1" id="KW-0378">Hydrolase</keyword>
<evidence type="ECO:0000259" key="3">
    <source>
        <dbReference type="PROSITE" id="PS50022"/>
    </source>
</evidence>
<organism evidence="4 5">
    <name type="scientific">Candidatus Egerieisoma faecipullorum</name>
    <dbReference type="NCBI Taxonomy" id="2840963"/>
    <lineage>
        <taxon>Bacteria</taxon>
        <taxon>Bacillati</taxon>
        <taxon>Bacillota</taxon>
        <taxon>Clostridia</taxon>
        <taxon>Eubacteriales</taxon>
        <taxon>Clostridiaceae</taxon>
        <taxon>Clostridiaceae incertae sedis</taxon>
        <taxon>Candidatus Egerieisoma</taxon>
    </lineage>
</organism>
<evidence type="ECO:0000256" key="2">
    <source>
        <dbReference type="SAM" id="SignalP"/>
    </source>
</evidence>
<evidence type="ECO:0000313" key="5">
    <source>
        <dbReference type="Proteomes" id="UP000824089"/>
    </source>
</evidence>
<dbReference type="Gene3D" id="1.50.10.10">
    <property type="match status" value="1"/>
</dbReference>
<feature type="signal peptide" evidence="2">
    <location>
        <begin position="1"/>
        <end position="22"/>
    </location>
</feature>
<name>A0A9D1IA29_9CLOT</name>
<dbReference type="Gene3D" id="2.60.420.10">
    <property type="entry name" value="Maltose phosphorylase, domain 3"/>
    <property type="match status" value="1"/>
</dbReference>
<dbReference type="InterPro" id="IPR035396">
    <property type="entry name" value="Bac_rhamnosid6H"/>
</dbReference>
<dbReference type="PANTHER" id="PTHR34987:SF4">
    <property type="entry name" value="ALPHA-L-RHAMNOSIDASE C-TERMINAL DOMAIN-CONTAINING PROTEIN"/>
    <property type="match status" value="1"/>
</dbReference>
<dbReference type="PANTHER" id="PTHR34987">
    <property type="entry name" value="C, PUTATIVE (AFU_ORTHOLOGUE AFUA_3G02880)-RELATED"/>
    <property type="match status" value="1"/>
</dbReference>
<dbReference type="GO" id="GO:0005975">
    <property type="term" value="P:carbohydrate metabolic process"/>
    <property type="evidence" value="ECO:0007669"/>
    <property type="project" value="InterPro"/>
</dbReference>
<dbReference type="Pfam" id="PF00754">
    <property type="entry name" value="F5_F8_type_C"/>
    <property type="match status" value="1"/>
</dbReference>
<dbReference type="GO" id="GO:0016798">
    <property type="term" value="F:hydrolase activity, acting on glycosyl bonds"/>
    <property type="evidence" value="ECO:0007669"/>
    <property type="project" value="UniProtKB-KW"/>
</dbReference>
<evidence type="ECO:0000256" key="1">
    <source>
        <dbReference type="ARBA" id="ARBA00023295"/>
    </source>
</evidence>
<reference evidence="4" key="2">
    <citation type="journal article" date="2021" name="PeerJ">
        <title>Extensive microbial diversity within the chicken gut microbiome revealed by metagenomics and culture.</title>
        <authorList>
            <person name="Gilroy R."/>
            <person name="Ravi A."/>
            <person name="Getino M."/>
            <person name="Pursley I."/>
            <person name="Horton D.L."/>
            <person name="Alikhan N.F."/>
            <person name="Baker D."/>
            <person name="Gharbi K."/>
            <person name="Hall N."/>
            <person name="Watson M."/>
            <person name="Adriaenssens E.M."/>
            <person name="Foster-Nyarko E."/>
            <person name="Jarju S."/>
            <person name="Secka A."/>
            <person name="Antonio M."/>
            <person name="Oren A."/>
            <person name="Chaudhuri R.R."/>
            <person name="La Ragione R."/>
            <person name="Hildebrand F."/>
            <person name="Pallen M.J."/>
        </authorList>
    </citation>
    <scope>NUCLEOTIDE SEQUENCE</scope>
    <source>
        <strain evidence="4">CHK195-4489</strain>
    </source>
</reference>
<dbReference type="Gene3D" id="2.60.120.260">
    <property type="entry name" value="Galactose-binding domain-like"/>
    <property type="match status" value="2"/>
</dbReference>
<feature type="chain" id="PRO_5038459554" evidence="2">
    <location>
        <begin position="23"/>
        <end position="1148"/>
    </location>
</feature>
<dbReference type="InterPro" id="IPR035398">
    <property type="entry name" value="Bac_rhamnosid_C"/>
</dbReference>
<keyword evidence="1" id="KW-0326">Glycosidase</keyword>
<protein>
    <submittedName>
        <fullName evidence="4">Discoidin domain-containing protein</fullName>
    </submittedName>
</protein>
<dbReference type="InterPro" id="IPR013737">
    <property type="entry name" value="Bac_rhamnosid_N"/>
</dbReference>
<proteinExistence type="predicted"/>